<dbReference type="RefSeq" id="WP_169063762.1">
    <property type="nucleotide sequence ID" value="NZ_FOWQ01000001.1"/>
</dbReference>
<accession>A0A1I5JPG3</accession>
<keyword evidence="3" id="KW-1185">Reference proteome</keyword>
<reference evidence="3" key="1">
    <citation type="submission" date="2016-10" db="EMBL/GenBank/DDBJ databases">
        <authorList>
            <person name="Varghese N."/>
            <person name="Submissions S."/>
        </authorList>
    </citation>
    <scope>NUCLEOTIDE SEQUENCE [LARGE SCALE GENOMIC DNA]</scope>
    <source>
        <strain evidence="3">DSM 44208</strain>
    </source>
</reference>
<dbReference type="STRING" id="1523247.SAMN05660464_0920"/>
<protein>
    <recommendedName>
        <fullName evidence="1">Pvc16 N-terminal domain-containing protein</fullName>
    </recommendedName>
</protein>
<feature type="domain" description="Pvc16 N-terminal" evidence="1">
    <location>
        <begin position="10"/>
        <end position="179"/>
    </location>
</feature>
<evidence type="ECO:0000259" key="1">
    <source>
        <dbReference type="Pfam" id="PF14065"/>
    </source>
</evidence>
<gene>
    <name evidence="2" type="ORF">SAMN05660464_0920</name>
</gene>
<dbReference type="Pfam" id="PF14065">
    <property type="entry name" value="Pvc16_N"/>
    <property type="match status" value="1"/>
</dbReference>
<proteinExistence type="predicted"/>
<name>A0A1I5JPG3_9ACTN</name>
<organism evidence="2 3">
    <name type="scientific">Geodermatophilus dictyosporus</name>
    <dbReference type="NCBI Taxonomy" id="1523247"/>
    <lineage>
        <taxon>Bacteria</taxon>
        <taxon>Bacillati</taxon>
        <taxon>Actinomycetota</taxon>
        <taxon>Actinomycetes</taxon>
        <taxon>Geodermatophilales</taxon>
        <taxon>Geodermatophilaceae</taxon>
        <taxon>Geodermatophilus</taxon>
    </lineage>
</organism>
<dbReference type="InterPro" id="IPR025351">
    <property type="entry name" value="Pvc16_N"/>
</dbReference>
<evidence type="ECO:0000313" key="3">
    <source>
        <dbReference type="Proteomes" id="UP000198857"/>
    </source>
</evidence>
<dbReference type="EMBL" id="FOWQ01000001">
    <property type="protein sequence ID" value="SFO74600.1"/>
    <property type="molecule type" value="Genomic_DNA"/>
</dbReference>
<dbReference type="Proteomes" id="UP000198857">
    <property type="component" value="Unassembled WGS sequence"/>
</dbReference>
<dbReference type="AlphaFoldDB" id="A0A1I5JPG3"/>
<evidence type="ECO:0000313" key="2">
    <source>
        <dbReference type="EMBL" id="SFO74600.1"/>
    </source>
</evidence>
<sequence length="195" mass="20909">MADFGGVAAVGKSIEAVLRAGFAAVQPIDGTLTTAQLIGTDDLRPPAPRITRPALSVLLYRVDFNKTLRAAWAAAGSTDGSAHLPLDLHYLLTAWGENPEAEHRIIGRALQVLESLGGFSGPLLQPGGRWSTTESVQLYLEDMPTEDLMRTFDSLQCEFRLSIPYIARVVVISTPGTTPDPVLTSVRGARTGVVR</sequence>